<evidence type="ECO:0000256" key="10">
    <source>
        <dbReference type="ARBA" id="ARBA00023242"/>
    </source>
</evidence>
<dbReference type="InterPro" id="IPR036236">
    <property type="entry name" value="Znf_C2H2_sf"/>
</dbReference>
<dbReference type="EMBL" id="JAIWYP010000014">
    <property type="protein sequence ID" value="KAH3712646.1"/>
    <property type="molecule type" value="Genomic_DNA"/>
</dbReference>
<keyword evidence="8" id="KW-0238">DNA-binding</keyword>
<sequence>MRMTSTPEKDKPEYSPKESNLASCMNMEPLDNNHFLYCGECNKEPDVHCPAHGPYNYIQDKEVPEGDPLKAEHTLPDCLEIKTSKLAGAGLGVFSKEGLQSKIMFGPYGGAIINDNHKSGYCWKVRDGKEATATSNWMRYVNCAMKEADTNLVALQNKGGIYYCTLKPVSPGEELLVWYGVEFSRELVLIRDKNSQKHTEIHKGKRQYKCEVCGLLCKHSSILKIHMRIHSGERPYMCEKCGFACNKSSTLKTHMRTHSGERLFKCEVCGHACNKSGNLKNHMRMHTGERPYICEVCGKTYKLRDNLKTHIMKHTGERPYKCEICDYSCTRSCDLKTHMKKHTGERLYK</sequence>
<keyword evidence="5 11" id="KW-0863">Zinc-finger</keyword>
<keyword evidence="7" id="KW-0805">Transcription regulation</keyword>
<dbReference type="InterPro" id="IPR046341">
    <property type="entry name" value="SET_dom_sf"/>
</dbReference>
<feature type="domain" description="C2H2-type" evidence="13">
    <location>
        <begin position="236"/>
        <end position="263"/>
    </location>
</feature>
<dbReference type="GO" id="GO:0042802">
    <property type="term" value="F:identical protein binding"/>
    <property type="evidence" value="ECO:0007669"/>
    <property type="project" value="UniProtKB-ARBA"/>
</dbReference>
<accession>A0A9D3Z8H3</accession>
<proteinExistence type="inferred from homology"/>
<keyword evidence="10" id="KW-0539">Nucleus</keyword>
<evidence type="ECO:0000256" key="6">
    <source>
        <dbReference type="ARBA" id="ARBA00022833"/>
    </source>
</evidence>
<dbReference type="InterPro" id="IPR050331">
    <property type="entry name" value="Zinc_finger"/>
</dbReference>
<evidence type="ECO:0000256" key="3">
    <source>
        <dbReference type="ARBA" id="ARBA00022723"/>
    </source>
</evidence>
<feature type="domain" description="C2H2-type" evidence="13">
    <location>
        <begin position="208"/>
        <end position="235"/>
    </location>
</feature>
<feature type="domain" description="SET" evidence="14">
    <location>
        <begin position="77"/>
        <end position="180"/>
    </location>
</feature>
<reference evidence="15" key="1">
    <citation type="journal article" date="2019" name="bioRxiv">
        <title>The Genome of the Zebra Mussel, Dreissena polymorpha: A Resource for Invasive Species Research.</title>
        <authorList>
            <person name="McCartney M.A."/>
            <person name="Auch B."/>
            <person name="Kono T."/>
            <person name="Mallez S."/>
            <person name="Zhang Y."/>
            <person name="Obille A."/>
            <person name="Becker A."/>
            <person name="Abrahante J.E."/>
            <person name="Garbe J."/>
            <person name="Badalamenti J.P."/>
            <person name="Herman A."/>
            <person name="Mangelson H."/>
            <person name="Liachko I."/>
            <person name="Sullivan S."/>
            <person name="Sone E.D."/>
            <person name="Koren S."/>
            <person name="Silverstein K.A.T."/>
            <person name="Beckman K.B."/>
            <person name="Gohl D.M."/>
        </authorList>
    </citation>
    <scope>NUCLEOTIDE SEQUENCE</scope>
    <source>
        <strain evidence="15">Duluth1</strain>
        <tissue evidence="15">Whole animal</tissue>
    </source>
</reference>
<evidence type="ECO:0000256" key="12">
    <source>
        <dbReference type="SAM" id="MobiDB-lite"/>
    </source>
</evidence>
<feature type="domain" description="C2H2-type" evidence="13">
    <location>
        <begin position="292"/>
        <end position="319"/>
    </location>
</feature>
<evidence type="ECO:0000313" key="15">
    <source>
        <dbReference type="EMBL" id="KAH3712646.1"/>
    </source>
</evidence>
<dbReference type="GO" id="GO:0005634">
    <property type="term" value="C:nucleus"/>
    <property type="evidence" value="ECO:0007669"/>
    <property type="project" value="UniProtKB-SubCell"/>
</dbReference>
<dbReference type="FunFam" id="3.30.160.60:FF:000446">
    <property type="entry name" value="Zinc finger protein"/>
    <property type="match status" value="1"/>
</dbReference>
<dbReference type="InterPro" id="IPR001214">
    <property type="entry name" value="SET_dom"/>
</dbReference>
<dbReference type="FunFam" id="3.30.160.60:FF:000508">
    <property type="entry name" value="Myeloid zinc finger 1"/>
    <property type="match status" value="1"/>
</dbReference>
<reference evidence="15" key="2">
    <citation type="submission" date="2020-11" db="EMBL/GenBank/DDBJ databases">
        <authorList>
            <person name="McCartney M.A."/>
            <person name="Auch B."/>
            <person name="Kono T."/>
            <person name="Mallez S."/>
            <person name="Becker A."/>
            <person name="Gohl D.M."/>
            <person name="Silverstein K.A.T."/>
            <person name="Koren S."/>
            <person name="Bechman K.B."/>
            <person name="Herman A."/>
            <person name="Abrahante J.E."/>
            <person name="Garbe J."/>
        </authorList>
    </citation>
    <scope>NUCLEOTIDE SEQUENCE</scope>
    <source>
        <strain evidence="15">Duluth1</strain>
        <tissue evidence="15">Whole animal</tissue>
    </source>
</reference>
<comment type="caution">
    <text evidence="15">The sequence shown here is derived from an EMBL/GenBank/DDBJ whole genome shotgun (WGS) entry which is preliminary data.</text>
</comment>
<dbReference type="Pfam" id="PF21549">
    <property type="entry name" value="PRDM2_PR"/>
    <property type="match status" value="1"/>
</dbReference>
<dbReference type="GO" id="GO:0008270">
    <property type="term" value="F:zinc ion binding"/>
    <property type="evidence" value="ECO:0007669"/>
    <property type="project" value="UniProtKB-KW"/>
</dbReference>
<feature type="region of interest" description="Disordered" evidence="12">
    <location>
        <begin position="1"/>
        <end position="20"/>
    </location>
</feature>
<evidence type="ECO:0000256" key="1">
    <source>
        <dbReference type="ARBA" id="ARBA00004123"/>
    </source>
</evidence>
<evidence type="ECO:0000259" key="14">
    <source>
        <dbReference type="PROSITE" id="PS50280"/>
    </source>
</evidence>
<keyword evidence="3" id="KW-0479">Metal-binding</keyword>
<dbReference type="Gene3D" id="2.170.270.10">
    <property type="entry name" value="SET domain"/>
    <property type="match status" value="1"/>
</dbReference>
<dbReference type="GO" id="GO:0003690">
    <property type="term" value="F:double-stranded DNA binding"/>
    <property type="evidence" value="ECO:0007669"/>
    <property type="project" value="UniProtKB-ARBA"/>
</dbReference>
<keyword evidence="4" id="KW-0677">Repeat</keyword>
<evidence type="ECO:0000256" key="5">
    <source>
        <dbReference type="ARBA" id="ARBA00022771"/>
    </source>
</evidence>
<feature type="domain" description="C2H2-type" evidence="13">
    <location>
        <begin position="264"/>
        <end position="291"/>
    </location>
</feature>
<dbReference type="Pfam" id="PF23611">
    <property type="entry name" value="zf-C2H2_16"/>
    <property type="match status" value="1"/>
</dbReference>
<feature type="compositionally biased region" description="Basic and acidic residues" evidence="12">
    <location>
        <begin position="7"/>
        <end position="16"/>
    </location>
</feature>
<dbReference type="Gene3D" id="3.30.160.60">
    <property type="entry name" value="Classic Zinc Finger"/>
    <property type="match status" value="5"/>
</dbReference>
<evidence type="ECO:0000256" key="4">
    <source>
        <dbReference type="ARBA" id="ARBA00022737"/>
    </source>
</evidence>
<dbReference type="SMART" id="SM00355">
    <property type="entry name" value="ZnF_C2H2"/>
    <property type="match status" value="5"/>
</dbReference>
<dbReference type="AlphaFoldDB" id="A0A9D3Z8H3"/>
<dbReference type="PROSITE" id="PS50280">
    <property type="entry name" value="SET"/>
    <property type="match status" value="1"/>
</dbReference>
<dbReference type="InterPro" id="IPR056438">
    <property type="entry name" value="Znf-C2H2_CTCF"/>
</dbReference>
<dbReference type="PANTHER" id="PTHR16515:SF49">
    <property type="entry name" value="GASTRULA ZINC FINGER PROTEIN XLCGF49.1-LIKE-RELATED"/>
    <property type="match status" value="1"/>
</dbReference>
<organism evidence="15 16">
    <name type="scientific">Dreissena polymorpha</name>
    <name type="common">Zebra mussel</name>
    <name type="synonym">Mytilus polymorpha</name>
    <dbReference type="NCBI Taxonomy" id="45954"/>
    <lineage>
        <taxon>Eukaryota</taxon>
        <taxon>Metazoa</taxon>
        <taxon>Spiralia</taxon>
        <taxon>Lophotrochozoa</taxon>
        <taxon>Mollusca</taxon>
        <taxon>Bivalvia</taxon>
        <taxon>Autobranchia</taxon>
        <taxon>Heteroconchia</taxon>
        <taxon>Euheterodonta</taxon>
        <taxon>Imparidentia</taxon>
        <taxon>Neoheterodontei</taxon>
        <taxon>Myida</taxon>
        <taxon>Dreissenoidea</taxon>
        <taxon>Dreissenidae</taxon>
        <taxon>Dreissena</taxon>
    </lineage>
</organism>
<dbReference type="Pfam" id="PF00096">
    <property type="entry name" value="zf-C2H2"/>
    <property type="match status" value="3"/>
</dbReference>
<evidence type="ECO:0000256" key="11">
    <source>
        <dbReference type="PROSITE-ProRule" id="PRU00042"/>
    </source>
</evidence>
<dbReference type="PROSITE" id="PS50157">
    <property type="entry name" value="ZINC_FINGER_C2H2_2"/>
    <property type="match status" value="5"/>
</dbReference>
<dbReference type="GO" id="GO:0010468">
    <property type="term" value="P:regulation of gene expression"/>
    <property type="evidence" value="ECO:0007669"/>
    <property type="project" value="TreeGrafter"/>
</dbReference>
<evidence type="ECO:0000259" key="13">
    <source>
        <dbReference type="PROSITE" id="PS50157"/>
    </source>
</evidence>
<evidence type="ECO:0000256" key="9">
    <source>
        <dbReference type="ARBA" id="ARBA00023163"/>
    </source>
</evidence>
<dbReference type="Proteomes" id="UP000828390">
    <property type="component" value="Unassembled WGS sequence"/>
</dbReference>
<dbReference type="InterPro" id="IPR013087">
    <property type="entry name" value="Znf_C2H2_type"/>
</dbReference>
<evidence type="ECO:0000313" key="16">
    <source>
        <dbReference type="Proteomes" id="UP000828390"/>
    </source>
</evidence>
<evidence type="ECO:0000256" key="2">
    <source>
        <dbReference type="ARBA" id="ARBA00006991"/>
    </source>
</evidence>
<dbReference type="FunFam" id="3.30.160.60:FF:001370">
    <property type="entry name" value="Zinc finger protein"/>
    <property type="match status" value="1"/>
</dbReference>
<dbReference type="FunFam" id="3.30.160.60:FF:002069">
    <property type="entry name" value="Uncharacterized protein"/>
    <property type="match status" value="1"/>
</dbReference>
<gene>
    <name evidence="15" type="ORF">DPMN_072398</name>
</gene>
<protein>
    <submittedName>
        <fullName evidence="15">Uncharacterized protein</fullName>
    </submittedName>
</protein>
<dbReference type="SUPFAM" id="SSF57667">
    <property type="entry name" value="beta-beta-alpha zinc fingers"/>
    <property type="match status" value="3"/>
</dbReference>
<comment type="subcellular location">
    <subcellularLocation>
        <location evidence="1">Nucleus</location>
    </subcellularLocation>
</comment>
<evidence type="ECO:0000256" key="8">
    <source>
        <dbReference type="ARBA" id="ARBA00023125"/>
    </source>
</evidence>
<name>A0A9D3Z8H3_DREPO</name>
<feature type="domain" description="C2H2-type" evidence="13">
    <location>
        <begin position="320"/>
        <end position="347"/>
    </location>
</feature>
<evidence type="ECO:0000256" key="7">
    <source>
        <dbReference type="ARBA" id="ARBA00023015"/>
    </source>
</evidence>
<dbReference type="PROSITE" id="PS00028">
    <property type="entry name" value="ZINC_FINGER_C2H2_1"/>
    <property type="match status" value="5"/>
</dbReference>
<dbReference type="SMART" id="SM00317">
    <property type="entry name" value="SET"/>
    <property type="match status" value="1"/>
</dbReference>
<dbReference type="PANTHER" id="PTHR16515">
    <property type="entry name" value="PR DOMAIN ZINC FINGER PROTEIN"/>
    <property type="match status" value="1"/>
</dbReference>
<keyword evidence="16" id="KW-1185">Reference proteome</keyword>
<dbReference type="FunFam" id="3.30.160.60:FF:002104">
    <property type="entry name" value="Si:ch211-266d19.4"/>
    <property type="match status" value="1"/>
</dbReference>
<dbReference type="SUPFAM" id="SSF82199">
    <property type="entry name" value="SET domain"/>
    <property type="match status" value="1"/>
</dbReference>
<keyword evidence="9" id="KW-0804">Transcription</keyword>
<keyword evidence="6" id="KW-0862">Zinc</keyword>
<comment type="similarity">
    <text evidence="2">Belongs to the krueppel C2H2-type zinc-finger protein family.</text>
</comment>